<protein>
    <recommendedName>
        <fullName evidence="6">Glutathione S-transferase</fullName>
    </recommendedName>
</protein>
<evidence type="ECO:0008006" key="6">
    <source>
        <dbReference type="Google" id="ProtNLM"/>
    </source>
</evidence>
<dbReference type="InterPro" id="IPR010987">
    <property type="entry name" value="Glutathione-S-Trfase_C-like"/>
</dbReference>
<evidence type="ECO:0000256" key="1">
    <source>
        <dbReference type="ARBA" id="ARBA00007409"/>
    </source>
</evidence>
<evidence type="ECO:0000313" key="5">
    <source>
        <dbReference type="Proteomes" id="UP000310687"/>
    </source>
</evidence>
<dbReference type="Pfam" id="PF14497">
    <property type="entry name" value="GST_C_3"/>
    <property type="match status" value="1"/>
</dbReference>
<dbReference type="SUPFAM" id="SSF47616">
    <property type="entry name" value="GST C-terminal domain-like"/>
    <property type="match status" value="1"/>
</dbReference>
<dbReference type="InterPro" id="IPR036282">
    <property type="entry name" value="Glutathione-S-Trfase_C_sf"/>
</dbReference>
<feature type="domain" description="GST N-terminal" evidence="2">
    <location>
        <begin position="1"/>
        <end position="80"/>
    </location>
</feature>
<dbReference type="Gene3D" id="1.20.1050.130">
    <property type="match status" value="2"/>
</dbReference>
<dbReference type="SUPFAM" id="SSF52833">
    <property type="entry name" value="Thioredoxin-like"/>
    <property type="match status" value="1"/>
</dbReference>
<dbReference type="PROSITE" id="PS50404">
    <property type="entry name" value="GST_NTER"/>
    <property type="match status" value="1"/>
</dbReference>
<dbReference type="PROSITE" id="PS50405">
    <property type="entry name" value="GST_CTER"/>
    <property type="match status" value="1"/>
</dbReference>
<reference evidence="4 5" key="1">
    <citation type="submission" date="2018-10" db="EMBL/GenBank/DDBJ databases">
        <title>Fifty Aureobasidium pullulans genomes reveal a recombining polyextremotolerant generalist.</title>
        <authorList>
            <person name="Gostincar C."/>
            <person name="Turk M."/>
            <person name="Zajc J."/>
            <person name="Gunde-Cimerman N."/>
        </authorList>
    </citation>
    <scope>NUCLEOTIDE SEQUENCE [LARGE SCALE GENOMIC DNA]</scope>
    <source>
        <strain evidence="4 5">EXF-11013</strain>
    </source>
</reference>
<comment type="similarity">
    <text evidence="1">Belongs to the GST superfamily.</text>
</comment>
<dbReference type="PANTHER" id="PTHR44051">
    <property type="entry name" value="GLUTATHIONE S-TRANSFERASE-RELATED"/>
    <property type="match status" value="1"/>
</dbReference>
<dbReference type="InterPro" id="IPR004046">
    <property type="entry name" value="GST_C"/>
</dbReference>
<dbReference type="AlphaFoldDB" id="A0A4S8XE21"/>
<accession>A0A4S8XE21</accession>
<dbReference type="Proteomes" id="UP000310687">
    <property type="component" value="Unassembled WGS sequence"/>
</dbReference>
<gene>
    <name evidence="4" type="ORF">D6D22_07396</name>
</gene>
<dbReference type="PANTHER" id="PTHR44051:SF3">
    <property type="entry name" value="TRANSCRIPTIONAL REGULATOR URE2"/>
    <property type="match status" value="1"/>
</dbReference>
<feature type="domain" description="GST C-terminal" evidence="3">
    <location>
        <begin position="55"/>
        <end position="174"/>
    </location>
</feature>
<evidence type="ECO:0000313" key="4">
    <source>
        <dbReference type="EMBL" id="THW37048.1"/>
    </source>
</evidence>
<dbReference type="InterPro" id="IPR004045">
    <property type="entry name" value="Glutathione_S-Trfase_N"/>
</dbReference>
<evidence type="ECO:0000259" key="2">
    <source>
        <dbReference type="PROSITE" id="PS50404"/>
    </source>
</evidence>
<name>A0A4S8XE21_AURPU</name>
<sequence length="174" mass="19818">MVTLVLNDVALAAVLEALNLPYNVRLWTFASDSHGVKGPEFLAINPNDRVPALQDPNTNITSWESMACINYLLRNYDTDDKLVKNDDAYKRYEAQAYRCFGVLEVQLKSHEGGWVIAGENHSVVDLHFEPWIRQYGYAGLSLDEYPKIKAWLDRVQGLPEVIKAYEMVKAREEA</sequence>
<organism evidence="4 5">
    <name type="scientific">Aureobasidium pullulans</name>
    <name type="common">Black yeast</name>
    <name type="synonym">Pullularia pullulans</name>
    <dbReference type="NCBI Taxonomy" id="5580"/>
    <lineage>
        <taxon>Eukaryota</taxon>
        <taxon>Fungi</taxon>
        <taxon>Dikarya</taxon>
        <taxon>Ascomycota</taxon>
        <taxon>Pezizomycotina</taxon>
        <taxon>Dothideomycetes</taxon>
        <taxon>Dothideomycetidae</taxon>
        <taxon>Dothideales</taxon>
        <taxon>Saccotheciaceae</taxon>
        <taxon>Aureobasidium</taxon>
    </lineage>
</organism>
<dbReference type="EMBL" id="QZAL01000126">
    <property type="protein sequence ID" value="THW37048.1"/>
    <property type="molecule type" value="Genomic_DNA"/>
</dbReference>
<dbReference type="Pfam" id="PF13409">
    <property type="entry name" value="GST_N_2"/>
    <property type="match status" value="1"/>
</dbReference>
<proteinExistence type="inferred from homology"/>
<dbReference type="InterPro" id="IPR036249">
    <property type="entry name" value="Thioredoxin-like_sf"/>
</dbReference>
<evidence type="ECO:0000259" key="3">
    <source>
        <dbReference type="PROSITE" id="PS50405"/>
    </source>
</evidence>
<comment type="caution">
    <text evidence="4">The sequence shown here is derived from an EMBL/GenBank/DDBJ whole genome shotgun (WGS) entry which is preliminary data.</text>
</comment>